<dbReference type="Proteomes" id="UP000494330">
    <property type="component" value="Unassembled WGS sequence"/>
</dbReference>
<dbReference type="InterPro" id="IPR036282">
    <property type="entry name" value="Glutathione-S-Trfase_C_sf"/>
</dbReference>
<name>A0A6J5EHA5_9BURK</name>
<gene>
    <name evidence="1" type="ORF">BPA30113_05185</name>
</gene>
<protein>
    <submittedName>
        <fullName evidence="1">Glutathione S-transferase domain-containing protein</fullName>
    </submittedName>
</protein>
<organism evidence="1 2">
    <name type="scientific">Burkholderia paludis</name>
    <dbReference type="NCBI Taxonomy" id="1506587"/>
    <lineage>
        <taxon>Bacteria</taxon>
        <taxon>Pseudomonadati</taxon>
        <taxon>Pseudomonadota</taxon>
        <taxon>Betaproteobacteria</taxon>
        <taxon>Burkholderiales</taxon>
        <taxon>Burkholderiaceae</taxon>
        <taxon>Burkholderia</taxon>
        <taxon>Burkholderia cepacia complex</taxon>
    </lineage>
</organism>
<proteinExistence type="predicted"/>
<dbReference type="GO" id="GO:0016740">
    <property type="term" value="F:transferase activity"/>
    <property type="evidence" value="ECO:0007669"/>
    <property type="project" value="UniProtKB-KW"/>
</dbReference>
<dbReference type="SUPFAM" id="SSF47616">
    <property type="entry name" value="GST C-terminal domain-like"/>
    <property type="match status" value="1"/>
</dbReference>
<evidence type="ECO:0000313" key="2">
    <source>
        <dbReference type="Proteomes" id="UP000494330"/>
    </source>
</evidence>
<sequence length="47" mass="5137">MFKLMPDTPPVRAYIDRVLARPAIRRAQAADDALAAKQDNAKTAAAR</sequence>
<accession>A0A6J5EHA5</accession>
<evidence type="ECO:0000313" key="1">
    <source>
        <dbReference type="EMBL" id="VWC10192.1"/>
    </source>
</evidence>
<dbReference type="EMBL" id="CABVQD010000022">
    <property type="protein sequence ID" value="VWC10192.1"/>
    <property type="molecule type" value="Genomic_DNA"/>
</dbReference>
<dbReference type="AlphaFoldDB" id="A0A6J5EHA5"/>
<keyword evidence="1" id="KW-0808">Transferase</keyword>
<keyword evidence="2" id="KW-1185">Reference proteome</keyword>
<reference evidence="1 2" key="1">
    <citation type="submission" date="2019-09" db="EMBL/GenBank/DDBJ databases">
        <authorList>
            <person name="Depoorter E."/>
        </authorList>
    </citation>
    <scope>NUCLEOTIDE SEQUENCE [LARGE SCALE GENOMIC DNA]</scope>
    <source>
        <strain evidence="1">LMG 30113</strain>
    </source>
</reference>